<dbReference type="Proteomes" id="UP000663824">
    <property type="component" value="Unassembled WGS sequence"/>
</dbReference>
<gene>
    <name evidence="2" type="ORF">MBJ925_LOCUS26732</name>
</gene>
<protein>
    <recommendedName>
        <fullName evidence="4">TIR domain-containing protein</fullName>
    </recommendedName>
</protein>
<evidence type="ECO:0000256" key="1">
    <source>
        <dbReference type="SAM" id="MobiDB-lite"/>
    </source>
</evidence>
<evidence type="ECO:0008006" key="4">
    <source>
        <dbReference type="Google" id="ProtNLM"/>
    </source>
</evidence>
<evidence type="ECO:0000313" key="2">
    <source>
        <dbReference type="EMBL" id="CAF2125829.1"/>
    </source>
</evidence>
<evidence type="ECO:0000313" key="3">
    <source>
        <dbReference type="Proteomes" id="UP000663824"/>
    </source>
</evidence>
<comment type="caution">
    <text evidence="2">The sequence shown here is derived from an EMBL/GenBank/DDBJ whole genome shotgun (WGS) entry which is preliminary data.</text>
</comment>
<dbReference type="EMBL" id="CAJNRE010014201">
    <property type="protein sequence ID" value="CAF2125829.1"/>
    <property type="molecule type" value="Genomic_DNA"/>
</dbReference>
<organism evidence="2 3">
    <name type="scientific">Rotaria magnacalcarata</name>
    <dbReference type="NCBI Taxonomy" id="392030"/>
    <lineage>
        <taxon>Eukaryota</taxon>
        <taxon>Metazoa</taxon>
        <taxon>Spiralia</taxon>
        <taxon>Gnathifera</taxon>
        <taxon>Rotifera</taxon>
        <taxon>Eurotatoria</taxon>
        <taxon>Bdelloidea</taxon>
        <taxon>Philodinida</taxon>
        <taxon>Philodinidae</taxon>
        <taxon>Rotaria</taxon>
    </lineage>
</organism>
<sequence>MDESQRNYLLDECSEKLREIERQYTDDDVKFNVRQNEFQAPEYLVEKVKASINQMIFDNFTVTFELITPEASQVLTTKEETELKYFALINNCRTMVIETKCKRKAFSVPKALTRTPISRLSKYITEQSTLFSSSDFIYYKAAVSHASIEIHSTSSHFMEENMDLTVLSSAVDAKKEGIDANKGNTFFETPSGRRILFLHWTPATCNGNAQIKSRLKEYVKTFISTSLQCISSNVEDHDKLERIIFSTTEWENCSNKNEFASEMINEIQYQLQTRIGCRWRILFVFSKNEKQTELYKEFLSVMLTRKNEKDCAATISIPVTVTEIKLSMSRNNLWKKCQNLFNNYIKQTICITKRLENEVDLKLWTQDMINAFYQYCITKCIILHMLLNQTEQVIELTGRVDAVHEALDKFHIMTKIFKQKVIDVTDSKMQSELPNTPKPASKQINGNQPIKSQEYFNIWFSYCKFDESICSRLKKRLIGEGYLVSSNSTGDQKGTIQNCDLIVIYLSEEYAIKNANEIKDAKSSSKTILLIKPTKLACRGKNNWLHSMSIIQLSYELFNKGFIIELDENNFDREYDKLLIEILLYTKPGRVGQPIAKLRAVPSEKFDNEIDVELPYFTNDRFVARISQFTNNDKEERKLSYKKNLKILMKSHRIPADEMKELMKSCESIIENVDNDEHQYYSYKDRHTDWLIEAKNRDSDYTENERLLMEGYRNELISCVKRWQQKKTNKIRVNITPFTLTGDINDALFLIPIIGKEPWCNFDELDTAENNMMHLNAYGDDDWFNLKYYEPWFTLEESHDYYHELIDKDTPRRLRRSQEQPTAVDVPTDEQKGMIMKVPQKRQKKSTFKPAGINENKN</sequence>
<reference evidence="2" key="1">
    <citation type="submission" date="2021-02" db="EMBL/GenBank/DDBJ databases">
        <authorList>
            <person name="Nowell W R."/>
        </authorList>
    </citation>
    <scope>NUCLEOTIDE SEQUENCE</scope>
</reference>
<feature type="non-terminal residue" evidence="2">
    <location>
        <position position="1"/>
    </location>
</feature>
<proteinExistence type="predicted"/>
<name>A0A816VN67_9BILA</name>
<accession>A0A816VN67</accession>
<dbReference type="AlphaFoldDB" id="A0A816VN67"/>
<feature type="region of interest" description="Disordered" evidence="1">
    <location>
        <begin position="812"/>
        <end position="858"/>
    </location>
</feature>